<name>A0AA43TVY3_9LECA</name>
<evidence type="ECO:0000259" key="4">
    <source>
        <dbReference type="Pfam" id="PF22939"/>
    </source>
</evidence>
<accession>A0AA43TVY3</accession>
<evidence type="ECO:0000259" key="3">
    <source>
        <dbReference type="Pfam" id="PF17111"/>
    </source>
</evidence>
<dbReference type="PANTHER" id="PTHR10039:SF15">
    <property type="entry name" value="NACHT DOMAIN-CONTAINING PROTEIN"/>
    <property type="match status" value="1"/>
</dbReference>
<dbReference type="InterPro" id="IPR056884">
    <property type="entry name" value="NPHP3-like_N"/>
</dbReference>
<evidence type="ECO:0000313" key="6">
    <source>
        <dbReference type="EMBL" id="MDI1493606.1"/>
    </source>
</evidence>
<evidence type="ECO:0008006" key="8">
    <source>
        <dbReference type="Google" id="ProtNLM"/>
    </source>
</evidence>
<dbReference type="Gene3D" id="3.40.50.300">
    <property type="entry name" value="P-loop containing nucleotide triphosphate hydrolases"/>
    <property type="match status" value="1"/>
</dbReference>
<dbReference type="Pfam" id="PF12796">
    <property type="entry name" value="Ank_2"/>
    <property type="match status" value="1"/>
</dbReference>
<feature type="repeat" description="ANK" evidence="2">
    <location>
        <begin position="665"/>
        <end position="694"/>
    </location>
</feature>
<dbReference type="Pfam" id="PF17111">
    <property type="entry name" value="PigL_N"/>
    <property type="match status" value="1"/>
</dbReference>
<dbReference type="Pfam" id="PF24883">
    <property type="entry name" value="NPHP3_N"/>
    <property type="match status" value="1"/>
</dbReference>
<evidence type="ECO:0000313" key="7">
    <source>
        <dbReference type="Proteomes" id="UP001161017"/>
    </source>
</evidence>
<dbReference type="PROSITE" id="PS50088">
    <property type="entry name" value="ANK_REPEAT"/>
    <property type="match status" value="4"/>
</dbReference>
<evidence type="ECO:0000256" key="1">
    <source>
        <dbReference type="ARBA" id="ARBA00022737"/>
    </source>
</evidence>
<dbReference type="InterPro" id="IPR027417">
    <property type="entry name" value="P-loop_NTPase"/>
</dbReference>
<keyword evidence="2" id="KW-0040">ANK repeat</keyword>
<feature type="repeat" description="ANK" evidence="2">
    <location>
        <begin position="695"/>
        <end position="727"/>
    </location>
</feature>
<dbReference type="PROSITE" id="PS50297">
    <property type="entry name" value="ANK_REP_REGION"/>
    <property type="match status" value="4"/>
</dbReference>
<dbReference type="InterPro" id="IPR002110">
    <property type="entry name" value="Ankyrin_rpt"/>
</dbReference>
<dbReference type="EMBL" id="JAPUFD010000029">
    <property type="protein sequence ID" value="MDI1493606.1"/>
    <property type="molecule type" value="Genomic_DNA"/>
</dbReference>
<dbReference type="SUPFAM" id="SSF48403">
    <property type="entry name" value="Ankyrin repeat"/>
    <property type="match status" value="1"/>
</dbReference>
<comment type="caution">
    <text evidence="6">The sequence shown here is derived from an EMBL/GenBank/DDBJ whole genome shotgun (WGS) entry which is preliminary data.</text>
</comment>
<sequence length="791" mass="88646">MDPFSVTVGIAGLVGLAAKATVSTNNYIQKVKNASEAASELLDQLKVLHAALKRLDGLIRNSEAHDQTSVGDSILHTSVSRCEDKTITKSSSPKAQNRSLRDEKEMRENQSLLNWLSHSEHESKHNAVRSSRVEGTGQWLLRHSLFEAWFNDNATCSILWCHGIQGCGKSVLASLVIDHLKDQLSPRKTAFAFFYFDYRDSEDNSAERMVASLLNQIIAQDFALHKSALNALTNYMKQGRQLHIQDLQKVFSLVCENVENLFLVIDALDECDANRHRKAVLGFLTGLEQKEQVRALITSRSTLQDIQVGLRSKPKIRIEAHDEDLRVFLAKKIEQSGNVDIIEDSFKNMLIESITSKAQRLFLLPALQIEMIINETTIGDMRDSLAIIPHDLHQAFEQTIARIEAQPEGRKRLAMNTLMWISHAKASLTTRELSEALAIKSGKSFLDKTYLPNARTIVDCCLGLVDIDPETSHVRLVHHAIQEFLRDRRNVIFPDGQDRIAEACMTYLLFDAFASGCLGSEYEIGDRLMDYPFIKYASYYWGDHVRMSQDQRIQDLATELLHSTSREGFHLQIRRFSQGYREEYWQAIEIKTYTVLHTAALFGLQSIVSGTLDGKLDGNHIDIDTSTAGLGHTALILAASSGQVEMTRLLLNKGANPQKPNWYGTALHCAAEAGQCQTIRVLLEYGVDINIRDHIARTPLHCATEMDRTDAVNILLDLGAQVNAQDVFGFAAIHRVAEANNKGLMKRLLADETTDLKITTSKGKTALHFAKRIGNSTIIRMLRERTASLEA</sequence>
<feature type="repeat" description="ANK" evidence="2">
    <location>
        <begin position="630"/>
        <end position="662"/>
    </location>
</feature>
<dbReference type="InterPro" id="IPR054471">
    <property type="entry name" value="GPIID_WHD"/>
</dbReference>
<organism evidence="6 7">
    <name type="scientific">Ramalina farinacea</name>
    <dbReference type="NCBI Taxonomy" id="258253"/>
    <lineage>
        <taxon>Eukaryota</taxon>
        <taxon>Fungi</taxon>
        <taxon>Dikarya</taxon>
        <taxon>Ascomycota</taxon>
        <taxon>Pezizomycotina</taxon>
        <taxon>Lecanoromycetes</taxon>
        <taxon>OSLEUM clade</taxon>
        <taxon>Lecanoromycetidae</taxon>
        <taxon>Lecanorales</taxon>
        <taxon>Lecanorineae</taxon>
        <taxon>Ramalinaceae</taxon>
        <taxon>Ramalina</taxon>
    </lineage>
</organism>
<feature type="domain" description="Nephrocystin 3-like N-terminal" evidence="5">
    <location>
        <begin position="135"/>
        <end position="300"/>
    </location>
</feature>
<feature type="domain" description="Azaphilone pigments biosynthesis cluster protein L N-terminal" evidence="3">
    <location>
        <begin position="1"/>
        <end position="106"/>
    </location>
</feature>
<dbReference type="InterPro" id="IPR036770">
    <property type="entry name" value="Ankyrin_rpt-contain_sf"/>
</dbReference>
<protein>
    <recommendedName>
        <fullName evidence="8">NACHT domain-containing protein</fullName>
    </recommendedName>
</protein>
<dbReference type="Pfam" id="PF00023">
    <property type="entry name" value="Ank"/>
    <property type="match status" value="1"/>
</dbReference>
<evidence type="ECO:0000259" key="5">
    <source>
        <dbReference type="Pfam" id="PF24883"/>
    </source>
</evidence>
<dbReference type="Proteomes" id="UP001161017">
    <property type="component" value="Unassembled WGS sequence"/>
</dbReference>
<keyword evidence="7" id="KW-1185">Reference proteome</keyword>
<dbReference type="PANTHER" id="PTHR10039">
    <property type="entry name" value="AMELOGENIN"/>
    <property type="match status" value="1"/>
</dbReference>
<dbReference type="SMART" id="SM00248">
    <property type="entry name" value="ANK"/>
    <property type="match status" value="5"/>
</dbReference>
<dbReference type="AlphaFoldDB" id="A0AA43TVY3"/>
<gene>
    <name evidence="6" type="ORF">OHK93_005398</name>
</gene>
<proteinExistence type="predicted"/>
<dbReference type="Pfam" id="PF22939">
    <property type="entry name" value="WHD_GPIID"/>
    <property type="match status" value="1"/>
</dbReference>
<dbReference type="PRINTS" id="PR01415">
    <property type="entry name" value="ANKYRIN"/>
</dbReference>
<reference evidence="6" key="1">
    <citation type="journal article" date="2023" name="Genome Biol. Evol.">
        <title>First Whole Genome Sequence and Flow Cytometry Genome Size Data for the Lichen-Forming Fungus Ramalina farinacea (Ascomycota).</title>
        <authorList>
            <person name="Llewellyn T."/>
            <person name="Mian S."/>
            <person name="Hill R."/>
            <person name="Leitch I.J."/>
            <person name="Gaya E."/>
        </authorList>
    </citation>
    <scope>NUCLEOTIDE SEQUENCE</scope>
    <source>
        <strain evidence="6">LIQ254RAFAR</strain>
    </source>
</reference>
<dbReference type="Gene3D" id="1.25.40.20">
    <property type="entry name" value="Ankyrin repeat-containing domain"/>
    <property type="match status" value="3"/>
</dbReference>
<dbReference type="InterPro" id="IPR031348">
    <property type="entry name" value="PigL_N"/>
</dbReference>
<keyword evidence="1" id="KW-0677">Repeat</keyword>
<evidence type="ECO:0000256" key="2">
    <source>
        <dbReference type="PROSITE-ProRule" id="PRU00023"/>
    </source>
</evidence>
<feature type="domain" description="GPI inositol-deacylase winged helix" evidence="4">
    <location>
        <begin position="409"/>
        <end position="486"/>
    </location>
</feature>
<dbReference type="SUPFAM" id="SSF52540">
    <property type="entry name" value="P-loop containing nucleoside triphosphate hydrolases"/>
    <property type="match status" value="1"/>
</dbReference>
<feature type="repeat" description="ANK" evidence="2">
    <location>
        <begin position="762"/>
        <end position="791"/>
    </location>
</feature>